<dbReference type="AlphaFoldDB" id="A0A0G4IRI5"/>
<feature type="region of interest" description="Disordered" evidence="1">
    <location>
        <begin position="64"/>
        <end position="97"/>
    </location>
</feature>
<keyword evidence="2" id="KW-0732">Signal</keyword>
<proteinExistence type="predicted"/>
<sequence length="97" mass="10108">MRTRLVYAAGLLMLVVLVVAAREPKQGHTTVGVGINVHDQVTIGSKLGLQNVVTVPQDAASARDADIFSVSDPGPSSRRKASRQCPGGEPVCEGDAL</sequence>
<feature type="signal peptide" evidence="2">
    <location>
        <begin position="1"/>
        <end position="21"/>
    </location>
</feature>
<dbReference type="EMBL" id="OVEO01000009">
    <property type="protein sequence ID" value="SPQ98249.1"/>
    <property type="molecule type" value="Genomic_DNA"/>
</dbReference>
<dbReference type="Proteomes" id="UP000039324">
    <property type="component" value="Unassembled WGS sequence"/>
</dbReference>
<evidence type="ECO:0000313" key="3">
    <source>
        <dbReference type="EMBL" id="CEO97706.1"/>
    </source>
</evidence>
<accession>A0A0G4IRI5</accession>
<evidence type="ECO:0000313" key="4">
    <source>
        <dbReference type="EMBL" id="SPQ98249.1"/>
    </source>
</evidence>
<dbReference type="Proteomes" id="UP000290189">
    <property type="component" value="Unassembled WGS sequence"/>
</dbReference>
<evidence type="ECO:0000256" key="1">
    <source>
        <dbReference type="SAM" id="MobiDB-lite"/>
    </source>
</evidence>
<evidence type="ECO:0000256" key="2">
    <source>
        <dbReference type="SAM" id="SignalP"/>
    </source>
</evidence>
<reference evidence="4 6" key="2">
    <citation type="submission" date="2018-03" db="EMBL/GenBank/DDBJ databases">
        <authorList>
            <person name="Fogelqvist J."/>
        </authorList>
    </citation>
    <scope>NUCLEOTIDE SEQUENCE [LARGE SCALE GENOMIC DNA]</scope>
</reference>
<dbReference type="EMBL" id="CDSF01000080">
    <property type="protein sequence ID" value="CEO97706.1"/>
    <property type="molecule type" value="Genomic_DNA"/>
</dbReference>
<feature type="chain" id="PRO_5036293153" evidence="2">
    <location>
        <begin position="22"/>
        <end position="97"/>
    </location>
</feature>
<evidence type="ECO:0000313" key="5">
    <source>
        <dbReference type="Proteomes" id="UP000039324"/>
    </source>
</evidence>
<gene>
    <name evidence="3" type="ORF">PBRA_005820</name>
    <name evidence="4" type="ORF">PLBR_LOCUS5464</name>
</gene>
<geneLocation type="mitochondrion" evidence="4"/>
<reference evidence="3 5" key="1">
    <citation type="submission" date="2015-02" db="EMBL/GenBank/DDBJ databases">
        <authorList>
            <person name="Chooi Y.-H."/>
        </authorList>
    </citation>
    <scope>NUCLEOTIDE SEQUENCE [LARGE SCALE GENOMIC DNA]</scope>
    <source>
        <strain evidence="3">E3</strain>
    </source>
</reference>
<name>A0A0G4IRI5_PLABS</name>
<keyword evidence="4" id="KW-0496">Mitochondrion</keyword>
<protein>
    <submittedName>
        <fullName evidence="3">Uncharacterized protein</fullName>
    </submittedName>
</protein>
<keyword evidence="5" id="KW-1185">Reference proteome</keyword>
<organism evidence="3 5">
    <name type="scientific">Plasmodiophora brassicae</name>
    <name type="common">Clubroot disease agent</name>
    <dbReference type="NCBI Taxonomy" id="37360"/>
    <lineage>
        <taxon>Eukaryota</taxon>
        <taxon>Sar</taxon>
        <taxon>Rhizaria</taxon>
        <taxon>Endomyxa</taxon>
        <taxon>Phytomyxea</taxon>
        <taxon>Plasmodiophorida</taxon>
        <taxon>Plasmodiophoridae</taxon>
        <taxon>Plasmodiophora</taxon>
    </lineage>
</organism>
<evidence type="ECO:0000313" key="6">
    <source>
        <dbReference type="Proteomes" id="UP000290189"/>
    </source>
</evidence>